<dbReference type="AlphaFoldDB" id="A0A6A1VTZ4"/>
<dbReference type="PRINTS" id="PR00909">
    <property type="entry name" value="SPERMDNBNDNG"/>
</dbReference>
<dbReference type="GO" id="GO:0015846">
    <property type="term" value="P:polyamine transport"/>
    <property type="evidence" value="ECO:0007669"/>
    <property type="project" value="InterPro"/>
</dbReference>
<evidence type="ECO:0000256" key="1">
    <source>
        <dbReference type="ARBA" id="ARBA00004418"/>
    </source>
</evidence>
<gene>
    <name evidence="5" type="ORF">CJ030_MR4G023936</name>
</gene>
<comment type="caution">
    <text evidence="5">The sequence shown here is derived from an EMBL/GenBank/DDBJ whole genome shotgun (WGS) entry which is preliminary data.</text>
</comment>
<proteinExistence type="predicted"/>
<keyword evidence="3" id="KW-0732">Signal</keyword>
<keyword evidence="4" id="KW-0574">Periplasm</keyword>
<evidence type="ECO:0000313" key="6">
    <source>
        <dbReference type="Proteomes" id="UP000516437"/>
    </source>
</evidence>
<dbReference type="PANTHER" id="PTHR30222:SF17">
    <property type="entry name" value="SPERMIDINE_PUTRESCINE-BINDING PERIPLASMIC PROTEIN"/>
    <property type="match status" value="1"/>
</dbReference>
<dbReference type="InterPro" id="IPR001188">
    <property type="entry name" value="Sperm_putr-bd"/>
</dbReference>
<keyword evidence="2" id="KW-0813">Transport</keyword>
<dbReference type="OrthoDB" id="10266693at2759"/>
<dbReference type="GO" id="GO:0019808">
    <property type="term" value="F:polyamine binding"/>
    <property type="evidence" value="ECO:0007669"/>
    <property type="project" value="InterPro"/>
</dbReference>
<reference evidence="5 6" key="1">
    <citation type="journal article" date="2019" name="Plant Biotechnol. J.">
        <title>The red bayberry genome and genetic basis of sex determination.</title>
        <authorList>
            <person name="Jia H.M."/>
            <person name="Jia H.J."/>
            <person name="Cai Q.L."/>
            <person name="Wang Y."/>
            <person name="Zhao H.B."/>
            <person name="Yang W.F."/>
            <person name="Wang G.Y."/>
            <person name="Li Y.H."/>
            <person name="Zhan D.L."/>
            <person name="Shen Y.T."/>
            <person name="Niu Q.F."/>
            <person name="Chang L."/>
            <person name="Qiu J."/>
            <person name="Zhao L."/>
            <person name="Xie H.B."/>
            <person name="Fu W.Y."/>
            <person name="Jin J."/>
            <person name="Li X.W."/>
            <person name="Jiao Y."/>
            <person name="Zhou C.C."/>
            <person name="Tu T."/>
            <person name="Chai C.Y."/>
            <person name="Gao J.L."/>
            <person name="Fan L.J."/>
            <person name="van de Weg E."/>
            <person name="Wang J.Y."/>
            <person name="Gao Z.S."/>
        </authorList>
    </citation>
    <scope>NUCLEOTIDE SEQUENCE [LARGE SCALE GENOMIC DNA]</scope>
    <source>
        <tissue evidence="5">Leaves</tissue>
    </source>
</reference>
<dbReference type="Gene3D" id="3.40.190.10">
    <property type="entry name" value="Periplasmic binding protein-like II"/>
    <property type="match status" value="1"/>
</dbReference>
<dbReference type="Pfam" id="PF13343">
    <property type="entry name" value="SBP_bac_6"/>
    <property type="match status" value="1"/>
</dbReference>
<comment type="subcellular location">
    <subcellularLocation>
        <location evidence="1">Periplasm</location>
    </subcellularLocation>
</comment>
<dbReference type="CDD" id="cd13661">
    <property type="entry name" value="PBP2_PotD_PotF_like_1"/>
    <property type="match status" value="1"/>
</dbReference>
<keyword evidence="6" id="KW-1185">Reference proteome</keyword>
<name>A0A6A1VTZ4_9ROSI</name>
<protein>
    <submittedName>
        <fullName evidence="5">Spermidine/putrescine-binding periplasmic protein 1</fullName>
    </submittedName>
</protein>
<accession>A0A6A1VTZ4</accession>
<evidence type="ECO:0000256" key="3">
    <source>
        <dbReference type="ARBA" id="ARBA00022729"/>
    </source>
</evidence>
<organism evidence="5 6">
    <name type="scientific">Morella rubra</name>
    <name type="common">Chinese bayberry</name>
    <dbReference type="NCBI Taxonomy" id="262757"/>
    <lineage>
        <taxon>Eukaryota</taxon>
        <taxon>Viridiplantae</taxon>
        <taxon>Streptophyta</taxon>
        <taxon>Embryophyta</taxon>
        <taxon>Tracheophyta</taxon>
        <taxon>Spermatophyta</taxon>
        <taxon>Magnoliopsida</taxon>
        <taxon>eudicotyledons</taxon>
        <taxon>Gunneridae</taxon>
        <taxon>Pentapetalae</taxon>
        <taxon>rosids</taxon>
        <taxon>fabids</taxon>
        <taxon>Fagales</taxon>
        <taxon>Myricaceae</taxon>
        <taxon>Morella</taxon>
    </lineage>
</organism>
<evidence type="ECO:0000256" key="4">
    <source>
        <dbReference type="ARBA" id="ARBA00022764"/>
    </source>
</evidence>
<dbReference type="Proteomes" id="UP000516437">
    <property type="component" value="Chromosome 4"/>
</dbReference>
<dbReference type="SUPFAM" id="SSF53850">
    <property type="entry name" value="Periplasmic binding protein-like II"/>
    <property type="match status" value="1"/>
</dbReference>
<evidence type="ECO:0000256" key="2">
    <source>
        <dbReference type="ARBA" id="ARBA00022448"/>
    </source>
</evidence>
<dbReference type="PANTHER" id="PTHR30222">
    <property type="entry name" value="SPERMIDINE/PUTRESCINE-BINDING PERIPLASMIC PROTEIN"/>
    <property type="match status" value="1"/>
</dbReference>
<dbReference type="EMBL" id="RXIC02000022">
    <property type="protein sequence ID" value="KAB1216233.1"/>
    <property type="molecule type" value="Genomic_DNA"/>
</dbReference>
<evidence type="ECO:0000313" key="5">
    <source>
        <dbReference type="EMBL" id="KAB1216233.1"/>
    </source>
</evidence>
<sequence length="377" mass="42309">MTEVDASQHENLNEEGYVCVMNKEKDEKKEIMDNEDRKEFLKDFIQSQGKRLRFNLKYNASLEGIFSDLSMPSWAGQVLPSSTLAADIVSVGDSWLNFAITKALIEPMEGVEDQEWFKGLGDKWKDWADLWRPELEGKISMVDSPREVAGAVLKYMGASYNTNNLDLEVAGGKSAVQKNLQLLRKQVRLFDSVNYLKAFAVGDVWVAVGWSSDVIPIAKRTSDVTVIVPKSGASLWADLWAIPAVSRFETNRIGGRVRGPSPLTHQWIEFCLQAARALPFKQEVIPGASPAALGSTQIEVPTELTKGKPRLDTNLIAGVPPPEILARCEFLEPLSDSALSDYQWLISTMQEPNHGFVDRMHHHISLMQKFWLNRKLH</sequence>